<name>A0A4R7K4Y7_9FLAO</name>
<proteinExistence type="predicted"/>
<dbReference type="Pfam" id="PF00313">
    <property type="entry name" value="CSD"/>
    <property type="match status" value="1"/>
</dbReference>
<evidence type="ECO:0000259" key="2">
    <source>
        <dbReference type="PROSITE" id="PS51857"/>
    </source>
</evidence>
<sequence>MFYMSPRISIPLLQNLLLSLKLRMAKSQQTFNKTEKEKKRLKKREEKKKKMLARKAAAKESGTSGIPLAYVDFNGNLVDTPPDPAMKVEIEAEDIVLGIPKKEEGDVEEFDPVRNGKVSFFDTTKGFGFIIDAENNEKYFVHVSGLIDEIMENDKVSYELEKGMKGMNAVRVKKI</sequence>
<dbReference type="SUPFAM" id="SSF50249">
    <property type="entry name" value="Nucleic acid-binding proteins"/>
    <property type="match status" value="1"/>
</dbReference>
<dbReference type="AlphaFoldDB" id="A0A4R7K4Y7"/>
<evidence type="ECO:0000313" key="3">
    <source>
        <dbReference type="EMBL" id="TDT45237.1"/>
    </source>
</evidence>
<keyword evidence="4" id="KW-1185">Reference proteome</keyword>
<reference evidence="3 4" key="1">
    <citation type="submission" date="2019-03" db="EMBL/GenBank/DDBJ databases">
        <title>Genomic Encyclopedia of Archaeal and Bacterial Type Strains, Phase II (KMG-II): from individual species to whole genera.</title>
        <authorList>
            <person name="Goeker M."/>
        </authorList>
    </citation>
    <scope>NUCLEOTIDE SEQUENCE [LARGE SCALE GENOMIC DNA]</scope>
    <source>
        <strain evidence="3 4">DSM 25233</strain>
    </source>
</reference>
<dbReference type="GO" id="GO:0005829">
    <property type="term" value="C:cytosol"/>
    <property type="evidence" value="ECO:0007669"/>
    <property type="project" value="UniProtKB-ARBA"/>
</dbReference>
<comment type="caution">
    <text evidence="3">The sequence shown here is derived from an EMBL/GenBank/DDBJ whole genome shotgun (WGS) entry which is preliminary data.</text>
</comment>
<feature type="region of interest" description="Disordered" evidence="1">
    <location>
        <begin position="29"/>
        <end position="48"/>
    </location>
</feature>
<organism evidence="3 4">
    <name type="scientific">Maribacter spongiicola</name>
    <dbReference type="NCBI Taxonomy" id="1206753"/>
    <lineage>
        <taxon>Bacteria</taxon>
        <taxon>Pseudomonadati</taxon>
        <taxon>Bacteroidota</taxon>
        <taxon>Flavobacteriia</taxon>
        <taxon>Flavobacteriales</taxon>
        <taxon>Flavobacteriaceae</taxon>
        <taxon>Maribacter</taxon>
    </lineage>
</organism>
<evidence type="ECO:0000313" key="4">
    <source>
        <dbReference type="Proteomes" id="UP000294749"/>
    </source>
</evidence>
<dbReference type="InterPro" id="IPR002059">
    <property type="entry name" value="CSP_DNA-bd"/>
</dbReference>
<feature type="compositionally biased region" description="Basic residues" evidence="1">
    <location>
        <begin position="39"/>
        <end position="48"/>
    </location>
</feature>
<feature type="domain" description="CSD" evidence="2">
    <location>
        <begin position="113"/>
        <end position="174"/>
    </location>
</feature>
<dbReference type="Proteomes" id="UP000294749">
    <property type="component" value="Unassembled WGS sequence"/>
</dbReference>
<dbReference type="InterPro" id="IPR011129">
    <property type="entry name" value="CSD"/>
</dbReference>
<dbReference type="PROSITE" id="PS51857">
    <property type="entry name" value="CSD_2"/>
    <property type="match status" value="1"/>
</dbReference>
<dbReference type="GO" id="GO:0003676">
    <property type="term" value="F:nucleic acid binding"/>
    <property type="evidence" value="ECO:0007669"/>
    <property type="project" value="InterPro"/>
</dbReference>
<dbReference type="Gene3D" id="2.40.50.140">
    <property type="entry name" value="Nucleic acid-binding proteins"/>
    <property type="match status" value="1"/>
</dbReference>
<dbReference type="EMBL" id="SOAY01000011">
    <property type="protein sequence ID" value="TDT45237.1"/>
    <property type="molecule type" value="Genomic_DNA"/>
</dbReference>
<dbReference type="CDD" id="cd04458">
    <property type="entry name" value="CSP_CDS"/>
    <property type="match status" value="1"/>
</dbReference>
<gene>
    <name evidence="3" type="ORF">CLV90_2322</name>
</gene>
<accession>A0A4R7K4Y7</accession>
<protein>
    <submittedName>
        <fullName evidence="3">Cold shock CspA family protein</fullName>
    </submittedName>
</protein>
<evidence type="ECO:0000256" key="1">
    <source>
        <dbReference type="SAM" id="MobiDB-lite"/>
    </source>
</evidence>
<dbReference type="InterPro" id="IPR012340">
    <property type="entry name" value="NA-bd_OB-fold"/>
</dbReference>
<dbReference type="SMART" id="SM00357">
    <property type="entry name" value="CSP"/>
    <property type="match status" value="1"/>
</dbReference>